<keyword evidence="2" id="KW-0472">Membrane</keyword>
<evidence type="ECO:0000256" key="2">
    <source>
        <dbReference type="SAM" id="Phobius"/>
    </source>
</evidence>
<dbReference type="AlphaFoldDB" id="A0A2T7PU60"/>
<evidence type="ECO:0000313" key="4">
    <source>
        <dbReference type="Proteomes" id="UP000245119"/>
    </source>
</evidence>
<name>A0A2T7PU60_POMCA</name>
<keyword evidence="2" id="KW-0812">Transmembrane</keyword>
<keyword evidence="2" id="KW-1133">Transmembrane helix</keyword>
<accession>A0A2T7PU60</accession>
<reference evidence="3 4" key="1">
    <citation type="submission" date="2018-04" db="EMBL/GenBank/DDBJ databases">
        <title>The genome of golden apple snail Pomacea canaliculata provides insight into stress tolerance and invasive adaptation.</title>
        <authorList>
            <person name="Liu C."/>
            <person name="Liu B."/>
            <person name="Ren Y."/>
            <person name="Zhang Y."/>
            <person name="Wang H."/>
            <person name="Li S."/>
            <person name="Jiang F."/>
            <person name="Yin L."/>
            <person name="Zhang G."/>
            <person name="Qian W."/>
            <person name="Fan W."/>
        </authorList>
    </citation>
    <scope>NUCLEOTIDE SEQUENCE [LARGE SCALE GENOMIC DNA]</scope>
    <source>
        <strain evidence="3">SZHN2017</strain>
        <tissue evidence="3">Muscle</tissue>
    </source>
</reference>
<feature type="compositionally biased region" description="Basic and acidic residues" evidence="1">
    <location>
        <begin position="54"/>
        <end position="64"/>
    </location>
</feature>
<evidence type="ECO:0000313" key="3">
    <source>
        <dbReference type="EMBL" id="PVD36964.1"/>
    </source>
</evidence>
<dbReference type="EMBL" id="PZQS01000002">
    <property type="protein sequence ID" value="PVD36964.1"/>
    <property type="molecule type" value="Genomic_DNA"/>
</dbReference>
<organism evidence="3 4">
    <name type="scientific">Pomacea canaliculata</name>
    <name type="common">Golden apple snail</name>
    <dbReference type="NCBI Taxonomy" id="400727"/>
    <lineage>
        <taxon>Eukaryota</taxon>
        <taxon>Metazoa</taxon>
        <taxon>Spiralia</taxon>
        <taxon>Lophotrochozoa</taxon>
        <taxon>Mollusca</taxon>
        <taxon>Gastropoda</taxon>
        <taxon>Caenogastropoda</taxon>
        <taxon>Architaenioglossa</taxon>
        <taxon>Ampullarioidea</taxon>
        <taxon>Ampullariidae</taxon>
        <taxon>Pomacea</taxon>
    </lineage>
</organism>
<dbReference type="Proteomes" id="UP000245119">
    <property type="component" value="Linkage Group LG2"/>
</dbReference>
<feature type="transmembrane region" description="Helical" evidence="2">
    <location>
        <begin position="20"/>
        <end position="40"/>
    </location>
</feature>
<gene>
    <name evidence="3" type="ORF">C0Q70_03957</name>
</gene>
<sequence>MELTGCDSHLHGLLMRVSKIVLWWYFGNVGNSIFNFARLLSKIEPSLLLPLHTEREKEEEKVDETLLSASSGHEGARRDRSSGQEKTIEGENDQPHARHLVLGETDILLNQRTCVSTSLLVATTGQERLDGVDSRWKRQRK</sequence>
<keyword evidence="4" id="KW-1185">Reference proteome</keyword>
<feature type="region of interest" description="Disordered" evidence="1">
    <location>
        <begin position="54"/>
        <end position="98"/>
    </location>
</feature>
<protein>
    <submittedName>
        <fullName evidence="3">Uncharacterized protein</fullName>
    </submittedName>
</protein>
<comment type="caution">
    <text evidence="3">The sequence shown here is derived from an EMBL/GenBank/DDBJ whole genome shotgun (WGS) entry which is preliminary data.</text>
</comment>
<proteinExistence type="predicted"/>
<feature type="compositionally biased region" description="Basic and acidic residues" evidence="1">
    <location>
        <begin position="74"/>
        <end position="96"/>
    </location>
</feature>
<evidence type="ECO:0000256" key="1">
    <source>
        <dbReference type="SAM" id="MobiDB-lite"/>
    </source>
</evidence>